<proteinExistence type="predicted"/>
<evidence type="ECO:0000256" key="1">
    <source>
        <dbReference type="SAM" id="MobiDB-lite"/>
    </source>
</evidence>
<feature type="compositionally biased region" description="Basic and acidic residues" evidence="1">
    <location>
        <begin position="76"/>
        <end position="91"/>
    </location>
</feature>
<keyword evidence="3" id="KW-1185">Reference proteome</keyword>
<evidence type="ECO:0000313" key="2">
    <source>
        <dbReference type="EMBL" id="CAH2090510.1"/>
    </source>
</evidence>
<dbReference type="Proteomes" id="UP001153954">
    <property type="component" value="Unassembled WGS sequence"/>
</dbReference>
<gene>
    <name evidence="2" type="ORF">EEDITHA_LOCUS6458</name>
</gene>
<evidence type="ECO:0000313" key="3">
    <source>
        <dbReference type="Proteomes" id="UP001153954"/>
    </source>
</evidence>
<dbReference type="EMBL" id="CAKOGL010000009">
    <property type="protein sequence ID" value="CAH2090510.1"/>
    <property type="molecule type" value="Genomic_DNA"/>
</dbReference>
<feature type="region of interest" description="Disordered" evidence="1">
    <location>
        <begin position="64"/>
        <end position="91"/>
    </location>
</feature>
<name>A0AAU9TY60_EUPED</name>
<comment type="caution">
    <text evidence="2">The sequence shown here is derived from an EMBL/GenBank/DDBJ whole genome shotgun (WGS) entry which is preliminary data.</text>
</comment>
<sequence length="91" mass="10212">MTSTIKPSPRFPTIHGYGSGSGILDIFLRGRIGNDGIHRRTKVANIVQWVCKLKWQWAGHIARRSNVSTSASSDGPSERWTDDLKRNYGSR</sequence>
<feature type="compositionally biased region" description="Polar residues" evidence="1">
    <location>
        <begin position="65"/>
        <end position="75"/>
    </location>
</feature>
<reference evidence="2" key="1">
    <citation type="submission" date="2022-03" db="EMBL/GenBank/DDBJ databases">
        <authorList>
            <person name="Tunstrom K."/>
        </authorList>
    </citation>
    <scope>NUCLEOTIDE SEQUENCE</scope>
</reference>
<protein>
    <submittedName>
        <fullName evidence="2">Uncharacterized protein</fullName>
    </submittedName>
</protein>
<organism evidence="2 3">
    <name type="scientific">Euphydryas editha</name>
    <name type="common">Edith's checkerspot</name>
    <dbReference type="NCBI Taxonomy" id="104508"/>
    <lineage>
        <taxon>Eukaryota</taxon>
        <taxon>Metazoa</taxon>
        <taxon>Ecdysozoa</taxon>
        <taxon>Arthropoda</taxon>
        <taxon>Hexapoda</taxon>
        <taxon>Insecta</taxon>
        <taxon>Pterygota</taxon>
        <taxon>Neoptera</taxon>
        <taxon>Endopterygota</taxon>
        <taxon>Lepidoptera</taxon>
        <taxon>Glossata</taxon>
        <taxon>Ditrysia</taxon>
        <taxon>Papilionoidea</taxon>
        <taxon>Nymphalidae</taxon>
        <taxon>Nymphalinae</taxon>
        <taxon>Euphydryas</taxon>
    </lineage>
</organism>
<dbReference type="AlphaFoldDB" id="A0AAU9TY60"/>
<accession>A0AAU9TY60</accession>